<name>A0A9W3NXU7_BACTU</name>
<evidence type="ECO:0000256" key="2">
    <source>
        <dbReference type="SAM" id="Phobius"/>
    </source>
</evidence>
<keyword evidence="2" id="KW-0812">Transmembrane</keyword>
<dbReference type="Proteomes" id="UP000005259">
    <property type="component" value="Chromosome"/>
</dbReference>
<feature type="coiled-coil region" evidence="1">
    <location>
        <begin position="36"/>
        <end position="66"/>
    </location>
</feature>
<gene>
    <name evidence="3" type="ORF">BTG_14435</name>
</gene>
<proteinExistence type="predicted"/>
<evidence type="ECO:0000256" key="1">
    <source>
        <dbReference type="SAM" id="Coils"/>
    </source>
</evidence>
<keyword evidence="1" id="KW-0175">Coiled coil</keyword>
<dbReference type="EMBL" id="CP003752">
    <property type="protein sequence ID" value="AFQ16339.1"/>
    <property type="molecule type" value="Genomic_DNA"/>
</dbReference>
<feature type="transmembrane region" description="Helical" evidence="2">
    <location>
        <begin position="12"/>
        <end position="34"/>
    </location>
</feature>
<dbReference type="KEGG" id="bti:BTG_14435"/>
<keyword evidence="2" id="KW-1133">Transmembrane helix</keyword>
<dbReference type="RefSeq" id="WP_001176968.1">
    <property type="nucleotide sequence ID" value="NC_018500.1"/>
</dbReference>
<sequence length="203" mass="23505">MQLQTLIKRKNFWVILIGVLIGLVTVVSVGVNYVEMKKEKARMEAIEKEKQRLKEYDENLDDILKTIITTSAFAEGMANEYTNVWRNAVYEPTYRINGVSPKDFNEALSILRKHFEQKGSIKKTEDGVYLAKSQLEKLSNPPKEYKESYEVLIHLFQDFKSFVDLSTSPKGSLMTYPKEVRELSDKIVRGYDEVKLKSPKVKE</sequence>
<evidence type="ECO:0000313" key="3">
    <source>
        <dbReference type="EMBL" id="AFQ16339.1"/>
    </source>
</evidence>
<evidence type="ECO:0000313" key="4">
    <source>
        <dbReference type="Proteomes" id="UP000005259"/>
    </source>
</evidence>
<accession>A0A9W3NXU7</accession>
<protein>
    <submittedName>
        <fullName evidence="3">Uncharacterized protein</fullName>
    </submittedName>
</protein>
<reference evidence="3 4" key="1">
    <citation type="submission" date="2012-08" db="EMBL/GenBank/DDBJ databases">
        <authorList>
            <person name="Doggett N."/>
            <person name="Teshima H."/>
            <person name="Bruce D."/>
            <person name="Detter J.C."/>
            <person name="Johnson S.L."/>
            <person name="Han C."/>
        </authorList>
    </citation>
    <scope>NUCLEOTIDE SEQUENCE [LARGE SCALE GENOMIC DNA]</scope>
    <source>
        <strain evidence="3 4">HD-771</strain>
    </source>
</reference>
<dbReference type="AlphaFoldDB" id="A0A9W3NXU7"/>
<keyword evidence="2" id="KW-0472">Membrane</keyword>
<organism evidence="3 4">
    <name type="scientific">Bacillus thuringiensis HD-771</name>
    <dbReference type="NCBI Taxonomy" id="1218175"/>
    <lineage>
        <taxon>Bacteria</taxon>
        <taxon>Bacillati</taxon>
        <taxon>Bacillota</taxon>
        <taxon>Bacilli</taxon>
        <taxon>Bacillales</taxon>
        <taxon>Bacillaceae</taxon>
        <taxon>Bacillus</taxon>
        <taxon>Bacillus cereus group</taxon>
    </lineage>
</organism>